<reference evidence="1 2" key="1">
    <citation type="submission" date="2017-08" db="EMBL/GenBank/DDBJ databases">
        <title>Fine stratification of microbial communities through a metagenomic profile of the photic zone.</title>
        <authorList>
            <person name="Haro-Moreno J.M."/>
            <person name="Lopez-Perez M."/>
            <person name="De La Torre J."/>
            <person name="Picazo A."/>
            <person name="Camacho A."/>
            <person name="Rodriguez-Valera F."/>
        </authorList>
    </citation>
    <scope>NUCLEOTIDE SEQUENCE [LARGE SCALE GENOMIC DNA]</scope>
    <source>
        <strain evidence="1">MED-G24</strain>
    </source>
</reference>
<evidence type="ECO:0000313" key="1">
    <source>
        <dbReference type="EMBL" id="PDH41898.1"/>
    </source>
</evidence>
<comment type="caution">
    <text evidence="1">The sequence shown here is derived from an EMBL/GenBank/DDBJ whole genome shotgun (WGS) entry which is preliminary data.</text>
</comment>
<protein>
    <submittedName>
        <fullName evidence="1">Uncharacterized protein</fullName>
    </submittedName>
</protein>
<dbReference type="AlphaFoldDB" id="A0A2A5WZZ5"/>
<evidence type="ECO:0000313" key="2">
    <source>
        <dbReference type="Proteomes" id="UP000219327"/>
    </source>
</evidence>
<sequence>MTPLPYPLQILLHQPRRLLLATDAELSYGAGMVTHNDAEHLTLISRIDQCNFKRLSVGTTLSWCSSNYLPVILDHSDDSITDYLAVSGNTVTTAVSVMLFMATTDATVAAEDCIAYLVPERNIQTV</sequence>
<gene>
    <name evidence="1" type="ORF">CNE99_00770</name>
</gene>
<proteinExistence type="predicted"/>
<organism evidence="1 2">
    <name type="scientific">OM182 bacterium MED-G24</name>
    <dbReference type="NCBI Taxonomy" id="1986255"/>
    <lineage>
        <taxon>Bacteria</taxon>
        <taxon>Pseudomonadati</taxon>
        <taxon>Pseudomonadota</taxon>
        <taxon>Gammaproteobacteria</taxon>
        <taxon>OMG group</taxon>
        <taxon>OM182 clade</taxon>
    </lineage>
</organism>
<dbReference type="Proteomes" id="UP000219327">
    <property type="component" value="Unassembled WGS sequence"/>
</dbReference>
<accession>A0A2A5WZZ5</accession>
<name>A0A2A5WZZ5_9GAMM</name>
<dbReference type="EMBL" id="NTKD01000002">
    <property type="protein sequence ID" value="PDH41898.1"/>
    <property type="molecule type" value="Genomic_DNA"/>
</dbReference>